<evidence type="ECO:0000256" key="1">
    <source>
        <dbReference type="SAM" id="MobiDB-lite"/>
    </source>
</evidence>
<feature type="region of interest" description="Disordered" evidence="1">
    <location>
        <begin position="1"/>
        <end position="31"/>
    </location>
</feature>
<proteinExistence type="predicted"/>
<dbReference type="EMBL" id="BGZK01000096">
    <property type="protein sequence ID" value="GBP18365.1"/>
    <property type="molecule type" value="Genomic_DNA"/>
</dbReference>
<dbReference type="AlphaFoldDB" id="A0A4C1TWD2"/>
<dbReference type="Proteomes" id="UP000299102">
    <property type="component" value="Unassembled WGS sequence"/>
</dbReference>
<keyword evidence="3" id="KW-1185">Reference proteome</keyword>
<accession>A0A4C1TWD2</accession>
<reference evidence="2 3" key="1">
    <citation type="journal article" date="2019" name="Commun. Biol.">
        <title>The bagworm genome reveals a unique fibroin gene that provides high tensile strength.</title>
        <authorList>
            <person name="Kono N."/>
            <person name="Nakamura H."/>
            <person name="Ohtoshi R."/>
            <person name="Tomita M."/>
            <person name="Numata K."/>
            <person name="Arakawa K."/>
        </authorList>
    </citation>
    <scope>NUCLEOTIDE SEQUENCE [LARGE SCALE GENOMIC DNA]</scope>
</reference>
<sequence length="186" mass="21021">MFYSRDNQVGRITKSVGQTSDHHDRGLKECDPETERRSTVWLLQNVLTPTEVKLARNGGRILTASFFLTGHLESVPLRNQRSTNGDYGEWYVTKCMPEGCIYCCGWRVTGRRPLWAAETVSPRCCARALHTENKGVCGQHTCQTYRSSQSRFAITGSYFVLLNKTSIQDKTVFVTCCTLNDGRRGI</sequence>
<evidence type="ECO:0000313" key="3">
    <source>
        <dbReference type="Proteomes" id="UP000299102"/>
    </source>
</evidence>
<gene>
    <name evidence="2" type="ORF">EVAR_14758_1</name>
</gene>
<protein>
    <submittedName>
        <fullName evidence="2">Uncharacterized protein</fullName>
    </submittedName>
</protein>
<organism evidence="2 3">
    <name type="scientific">Eumeta variegata</name>
    <name type="common">Bagworm moth</name>
    <name type="synonym">Eumeta japonica</name>
    <dbReference type="NCBI Taxonomy" id="151549"/>
    <lineage>
        <taxon>Eukaryota</taxon>
        <taxon>Metazoa</taxon>
        <taxon>Ecdysozoa</taxon>
        <taxon>Arthropoda</taxon>
        <taxon>Hexapoda</taxon>
        <taxon>Insecta</taxon>
        <taxon>Pterygota</taxon>
        <taxon>Neoptera</taxon>
        <taxon>Endopterygota</taxon>
        <taxon>Lepidoptera</taxon>
        <taxon>Glossata</taxon>
        <taxon>Ditrysia</taxon>
        <taxon>Tineoidea</taxon>
        <taxon>Psychidae</taxon>
        <taxon>Oiketicinae</taxon>
        <taxon>Eumeta</taxon>
    </lineage>
</organism>
<feature type="compositionally biased region" description="Basic and acidic residues" evidence="1">
    <location>
        <begin position="20"/>
        <end position="31"/>
    </location>
</feature>
<comment type="caution">
    <text evidence="2">The sequence shown here is derived from an EMBL/GenBank/DDBJ whole genome shotgun (WGS) entry which is preliminary data.</text>
</comment>
<evidence type="ECO:0000313" key="2">
    <source>
        <dbReference type="EMBL" id="GBP18365.1"/>
    </source>
</evidence>
<name>A0A4C1TWD2_EUMVA</name>